<reference evidence="2" key="1">
    <citation type="submission" date="2024-07" db="EMBL/GenBank/DDBJ databases">
        <authorList>
            <person name="Yu S.T."/>
        </authorList>
    </citation>
    <scope>NUCLEOTIDE SEQUENCE</scope>
    <source>
        <strain evidence="2">R28</strain>
    </source>
</reference>
<dbReference type="AlphaFoldDB" id="A0AB39PWV7"/>
<organism evidence="2">
    <name type="scientific">Streptomyces sp. R28</name>
    <dbReference type="NCBI Taxonomy" id="3238628"/>
    <lineage>
        <taxon>Bacteria</taxon>
        <taxon>Bacillati</taxon>
        <taxon>Actinomycetota</taxon>
        <taxon>Actinomycetes</taxon>
        <taxon>Kitasatosporales</taxon>
        <taxon>Streptomycetaceae</taxon>
        <taxon>Streptomyces</taxon>
    </lineage>
</organism>
<dbReference type="EMBL" id="CP163439">
    <property type="protein sequence ID" value="XDQ34727.1"/>
    <property type="molecule type" value="Genomic_DNA"/>
</dbReference>
<dbReference type="InterPro" id="IPR037401">
    <property type="entry name" value="SnoaL-like"/>
</dbReference>
<feature type="domain" description="SnoaL-like" evidence="1">
    <location>
        <begin position="10"/>
        <end position="113"/>
    </location>
</feature>
<protein>
    <submittedName>
        <fullName evidence="2">Nuclear transport factor 2 family protein</fullName>
    </submittedName>
</protein>
<evidence type="ECO:0000259" key="1">
    <source>
        <dbReference type="Pfam" id="PF12680"/>
    </source>
</evidence>
<dbReference type="Gene3D" id="3.10.450.50">
    <property type="match status" value="1"/>
</dbReference>
<evidence type="ECO:0000313" key="2">
    <source>
        <dbReference type="EMBL" id="XDQ34727.1"/>
    </source>
</evidence>
<name>A0AB39PWV7_9ACTN</name>
<proteinExistence type="predicted"/>
<dbReference type="InterPro" id="IPR032710">
    <property type="entry name" value="NTF2-like_dom_sf"/>
</dbReference>
<accession>A0AB39PWV7</accession>
<dbReference type="Pfam" id="PF12680">
    <property type="entry name" value="SnoaL_2"/>
    <property type="match status" value="1"/>
</dbReference>
<dbReference type="RefSeq" id="WP_369169315.1">
    <property type="nucleotide sequence ID" value="NZ_CP163439.1"/>
</dbReference>
<gene>
    <name evidence="2" type="ORF">AB5J49_16025</name>
</gene>
<sequence>MAEHPHAALVRKGYEAFSRGDMDTLRTLLTGDATHHFPGDHPLAGDYKGQDACVELYQRLFEETGGTLNIELRHLLVDGRGHVVSVHHSTAERRGKRVELDGGIVFRIVGDKASDLDECVDDLDKFNDFYS</sequence>
<dbReference type="SUPFAM" id="SSF54427">
    <property type="entry name" value="NTF2-like"/>
    <property type="match status" value="1"/>
</dbReference>